<dbReference type="OrthoDB" id="10032790at2759"/>
<dbReference type="EMBL" id="LR903322">
    <property type="protein sequence ID" value="CAD7251762.1"/>
    <property type="molecule type" value="Genomic_DNA"/>
</dbReference>
<dbReference type="EC" id="2.4.1.110" evidence="4"/>
<dbReference type="EMBL" id="CAJPEV010003805">
    <property type="protein sequence ID" value="CAG0900574.1"/>
    <property type="molecule type" value="Genomic_DNA"/>
</dbReference>
<dbReference type="Gene3D" id="3.40.50.2000">
    <property type="entry name" value="Glycogen Phosphorylase B"/>
    <property type="match status" value="1"/>
</dbReference>
<proteinExistence type="inferred from homology"/>
<evidence type="ECO:0000256" key="5">
    <source>
        <dbReference type="ARBA" id="ARBA00044539"/>
    </source>
</evidence>
<dbReference type="InterPro" id="IPR022701">
    <property type="entry name" value="QTMAN_N"/>
</dbReference>
<evidence type="ECO:0000313" key="9">
    <source>
        <dbReference type="Proteomes" id="UP000677054"/>
    </source>
</evidence>
<sequence length="351" mass="40350">MILCVEPFYGGSHRQLMDLLCESFANDLKLVTMTAKKWHWRARISALHLSQEIPENKNFRTLFTSSVLNLAELVALRPDLGTLKKVLYFHENQLIYPKRQQKERDFQYGYNQILSCLVADVVVFNSLFNMNSFLDSTDSFFSLSPDYRPKGLAEKIRPKCQVLYFPIALEPRLQVSHIDGPLHIVWPHRWEHDKGPEVFFRVLVELDREGIPFHLSILGQGFSEVPAVFDDARVSLASHIKHFGFLESKEDYFQVMNSAHVCVSTAVHEFYGVAMLEGALSGCFPLCPDRLSYPEIFPPHCLYRTEAQLLNALIKFAQNPNSAHEEANNLLPSLSRFTWASLKQQYLDILL</sequence>
<dbReference type="CDD" id="cd01635">
    <property type="entry name" value="Glycosyltransferase_GTB-type"/>
    <property type="match status" value="1"/>
</dbReference>
<dbReference type="Proteomes" id="UP000677054">
    <property type="component" value="Unassembled WGS sequence"/>
</dbReference>
<dbReference type="AlphaFoldDB" id="A0A7R9FQX2"/>
<accession>A0A7R9FQX2</accession>
<keyword evidence="3" id="KW-0808">Transferase</keyword>
<protein>
    <recommendedName>
        <fullName evidence="5">tRNA-queuosine alpha-mannosyltransferase</fullName>
        <ecNumber evidence="4">2.4.1.110</ecNumber>
    </recommendedName>
</protein>
<gene>
    <name evidence="8" type="ORF">DSTB1V02_LOCUS11524</name>
</gene>
<comment type="catalytic activity">
    <reaction evidence="6">
        <text>queuosine(34) in tRNA(Asp) + GDP-alpha-D-mannose = O-4''-alpha-D-mannosylqueuosine(34) in tRNA(Asp) + GDP + H(+)</text>
        <dbReference type="Rhea" id="RHEA:12885"/>
        <dbReference type="Rhea" id="RHEA-COMP:18572"/>
        <dbReference type="Rhea" id="RHEA-COMP:18581"/>
        <dbReference type="ChEBI" id="CHEBI:15378"/>
        <dbReference type="ChEBI" id="CHEBI:57527"/>
        <dbReference type="ChEBI" id="CHEBI:58189"/>
        <dbReference type="ChEBI" id="CHEBI:194431"/>
        <dbReference type="ChEBI" id="CHEBI:194442"/>
        <dbReference type="EC" id="2.4.1.110"/>
    </reaction>
    <physiologicalReaction direction="left-to-right" evidence="6">
        <dbReference type="Rhea" id="RHEA:12886"/>
    </physiologicalReaction>
</comment>
<evidence type="ECO:0000256" key="6">
    <source>
        <dbReference type="ARBA" id="ARBA00048439"/>
    </source>
</evidence>
<feature type="domain" description="tRNA-queuosine alpha-mannosyltransferase N-terminal" evidence="7">
    <location>
        <begin position="2"/>
        <end position="167"/>
    </location>
</feature>
<dbReference type="SUPFAM" id="SSF53756">
    <property type="entry name" value="UDP-Glycosyltransferase/glycogen phosphorylase"/>
    <property type="match status" value="1"/>
</dbReference>
<dbReference type="InterPro" id="IPR051862">
    <property type="entry name" value="GT-like_domain_containing_1"/>
</dbReference>
<organism evidence="8">
    <name type="scientific">Darwinula stevensoni</name>
    <dbReference type="NCBI Taxonomy" id="69355"/>
    <lineage>
        <taxon>Eukaryota</taxon>
        <taxon>Metazoa</taxon>
        <taxon>Ecdysozoa</taxon>
        <taxon>Arthropoda</taxon>
        <taxon>Crustacea</taxon>
        <taxon>Oligostraca</taxon>
        <taxon>Ostracoda</taxon>
        <taxon>Podocopa</taxon>
        <taxon>Podocopida</taxon>
        <taxon>Darwinulocopina</taxon>
        <taxon>Darwinuloidea</taxon>
        <taxon>Darwinulidae</taxon>
        <taxon>Darwinula</taxon>
    </lineage>
</organism>
<evidence type="ECO:0000256" key="3">
    <source>
        <dbReference type="ARBA" id="ARBA00022679"/>
    </source>
</evidence>
<dbReference type="PANTHER" id="PTHR13615">
    <property type="entry name" value="GLYCOSYLTRANSFERASE-LIKE 1"/>
    <property type="match status" value="1"/>
</dbReference>
<evidence type="ECO:0000256" key="2">
    <source>
        <dbReference type="ARBA" id="ARBA00022676"/>
    </source>
</evidence>
<keyword evidence="2" id="KW-0328">Glycosyltransferase</keyword>
<dbReference type="PANTHER" id="PTHR13615:SF3">
    <property type="entry name" value="GLYCOSYLTRANSFERASE-LIKE DOMAIN-CONTAINING PROTEIN 1"/>
    <property type="match status" value="1"/>
</dbReference>
<reference evidence="8" key="1">
    <citation type="submission" date="2020-11" db="EMBL/GenBank/DDBJ databases">
        <authorList>
            <person name="Tran Van P."/>
        </authorList>
    </citation>
    <scope>NUCLEOTIDE SEQUENCE</scope>
</reference>
<name>A0A7R9FQX2_9CRUS</name>
<keyword evidence="9" id="KW-1185">Reference proteome</keyword>
<evidence type="ECO:0000259" key="7">
    <source>
        <dbReference type="Pfam" id="PF12038"/>
    </source>
</evidence>
<dbReference type="Pfam" id="PF12038">
    <property type="entry name" value="QTMAN_N"/>
    <property type="match status" value="1"/>
</dbReference>
<comment type="similarity">
    <text evidence="1">Belongs to the glycosyltransferase group 1 family. Glycosyltransferase 4 subfamily.</text>
</comment>
<evidence type="ECO:0000313" key="8">
    <source>
        <dbReference type="EMBL" id="CAD7251762.1"/>
    </source>
</evidence>
<dbReference type="GO" id="GO:0016438">
    <property type="term" value="F:tRNA-queuosine(34) beta-mannosyltransferase activity"/>
    <property type="evidence" value="ECO:0007669"/>
    <property type="project" value="UniProtKB-EC"/>
</dbReference>
<evidence type="ECO:0000256" key="1">
    <source>
        <dbReference type="ARBA" id="ARBA00009481"/>
    </source>
</evidence>
<evidence type="ECO:0000256" key="4">
    <source>
        <dbReference type="ARBA" id="ARBA00044517"/>
    </source>
</evidence>